<evidence type="ECO:0000256" key="1">
    <source>
        <dbReference type="SAM" id="SignalP"/>
    </source>
</evidence>
<dbReference type="EMBL" id="SRYW01000006">
    <property type="protein sequence ID" value="TGY34482.1"/>
    <property type="molecule type" value="Genomic_DNA"/>
</dbReference>
<keyword evidence="1" id="KW-0732">Signal</keyword>
<name>A0A4S2D0P6_STEMA</name>
<feature type="signal peptide" evidence="1">
    <location>
        <begin position="1"/>
        <end position="22"/>
    </location>
</feature>
<dbReference type="AlphaFoldDB" id="A0A4S2D0P6"/>
<dbReference type="RefSeq" id="WP_017357176.1">
    <property type="nucleotide sequence ID" value="NZ_SRYW01000006.1"/>
</dbReference>
<dbReference type="OrthoDB" id="9788332at2"/>
<dbReference type="Proteomes" id="UP000306631">
    <property type="component" value="Unassembled WGS sequence"/>
</dbReference>
<feature type="chain" id="PRO_5020506730" evidence="1">
    <location>
        <begin position="23"/>
        <end position="140"/>
    </location>
</feature>
<dbReference type="InterPro" id="IPR018673">
    <property type="entry name" value="DUF2141"/>
</dbReference>
<reference evidence="2 3" key="1">
    <citation type="submission" date="2019-04" db="EMBL/GenBank/DDBJ databases">
        <title>Microbes associate with the intestines of laboratory mice.</title>
        <authorList>
            <person name="Navarre W."/>
            <person name="Wong E."/>
            <person name="Huang K."/>
            <person name="Tropini C."/>
            <person name="Ng K."/>
            <person name="Yu B."/>
        </authorList>
    </citation>
    <scope>NUCLEOTIDE SEQUENCE [LARGE SCALE GENOMIC DNA]</scope>
    <source>
        <strain evidence="2 3">NM62_B4-13</strain>
    </source>
</reference>
<gene>
    <name evidence="2" type="ORF">E5352_08530</name>
</gene>
<comment type="caution">
    <text evidence="2">The sequence shown here is derived from an EMBL/GenBank/DDBJ whole genome shotgun (WGS) entry which is preliminary data.</text>
</comment>
<organism evidence="2 3">
    <name type="scientific">Stenotrophomonas maltophilia</name>
    <name type="common">Pseudomonas maltophilia</name>
    <name type="synonym">Xanthomonas maltophilia</name>
    <dbReference type="NCBI Taxonomy" id="40324"/>
    <lineage>
        <taxon>Bacteria</taxon>
        <taxon>Pseudomonadati</taxon>
        <taxon>Pseudomonadota</taxon>
        <taxon>Gammaproteobacteria</taxon>
        <taxon>Lysobacterales</taxon>
        <taxon>Lysobacteraceae</taxon>
        <taxon>Stenotrophomonas</taxon>
        <taxon>Stenotrophomonas maltophilia group</taxon>
    </lineage>
</organism>
<evidence type="ECO:0000313" key="2">
    <source>
        <dbReference type="EMBL" id="TGY34482.1"/>
    </source>
</evidence>
<accession>A0A4S2D0P6</accession>
<protein>
    <submittedName>
        <fullName evidence="2">DUF2141 domain-containing protein</fullName>
    </submittedName>
</protein>
<dbReference type="Pfam" id="PF09912">
    <property type="entry name" value="DUF2141"/>
    <property type="match status" value="1"/>
</dbReference>
<sequence>MIRTALFCLPFAALLLATSASAGDLQIDLQGIRTHTGTVRLALVDSAAGWDGKAAPVQGQTLVPVADAAHVVFRNLPAGDYAVLVTHDENDNGKLDTNVVGIPVEGYGFSNNPQVQRKPTFDEARVHVPANGASITIALR</sequence>
<proteinExistence type="predicted"/>
<evidence type="ECO:0000313" key="3">
    <source>
        <dbReference type="Proteomes" id="UP000306631"/>
    </source>
</evidence>